<keyword evidence="3" id="KW-0804">Transcription</keyword>
<evidence type="ECO:0000313" key="7">
    <source>
        <dbReference type="Proteomes" id="UP000663193"/>
    </source>
</evidence>
<organism evidence="6 7">
    <name type="scientific">Phaeosphaeria nodorum (strain SN15 / ATCC MYA-4574 / FGSC 10173)</name>
    <name type="common">Glume blotch fungus</name>
    <name type="synonym">Parastagonospora nodorum</name>
    <dbReference type="NCBI Taxonomy" id="321614"/>
    <lineage>
        <taxon>Eukaryota</taxon>
        <taxon>Fungi</taxon>
        <taxon>Dikarya</taxon>
        <taxon>Ascomycota</taxon>
        <taxon>Pezizomycotina</taxon>
        <taxon>Dothideomycetes</taxon>
        <taxon>Pleosporomycetidae</taxon>
        <taxon>Pleosporales</taxon>
        <taxon>Pleosporineae</taxon>
        <taxon>Phaeosphaeriaceae</taxon>
        <taxon>Parastagonospora</taxon>
    </lineage>
</organism>
<dbReference type="AlphaFoldDB" id="A0A7U2ERN6"/>
<accession>A0A7U2ERN6</accession>
<evidence type="ECO:0000256" key="2">
    <source>
        <dbReference type="ARBA" id="ARBA00023125"/>
    </source>
</evidence>
<name>A0A7U2ERN6_PHANO</name>
<dbReference type="InterPro" id="IPR050675">
    <property type="entry name" value="OAF3"/>
</dbReference>
<dbReference type="EMBL" id="CP069023">
    <property type="protein sequence ID" value="QRC91417.1"/>
    <property type="molecule type" value="Genomic_DNA"/>
</dbReference>
<evidence type="ECO:0000256" key="1">
    <source>
        <dbReference type="ARBA" id="ARBA00023015"/>
    </source>
</evidence>
<dbReference type="RefSeq" id="XP_001791590.1">
    <property type="nucleotide sequence ID" value="XM_001791538.1"/>
</dbReference>
<keyword evidence="1" id="KW-0805">Transcription regulation</keyword>
<reference evidence="7" key="1">
    <citation type="journal article" date="2021" name="BMC Genomics">
        <title>Chromosome-level genome assembly and manually-curated proteome of model necrotroph Parastagonospora nodorum Sn15 reveals a genome-wide trove of candidate effector homologs, and redundancy of virulence-related functions within an accessory chromosome.</title>
        <authorList>
            <person name="Bertazzoni S."/>
            <person name="Jones D.A.B."/>
            <person name="Phan H.T."/>
            <person name="Tan K.-C."/>
            <person name="Hane J.K."/>
        </authorList>
    </citation>
    <scope>NUCLEOTIDE SEQUENCE [LARGE SCALE GENOMIC DNA]</scope>
    <source>
        <strain evidence="7">SN15 / ATCC MYA-4574 / FGSC 10173)</strain>
    </source>
</reference>
<dbReference type="GO" id="GO:0003677">
    <property type="term" value="F:DNA binding"/>
    <property type="evidence" value="ECO:0007669"/>
    <property type="project" value="UniProtKB-KW"/>
</dbReference>
<dbReference type="PROSITE" id="PS50048">
    <property type="entry name" value="ZN2_CY6_FUNGAL_2"/>
    <property type="match status" value="1"/>
</dbReference>
<evidence type="ECO:0000313" key="6">
    <source>
        <dbReference type="EMBL" id="QRC91417.1"/>
    </source>
</evidence>
<evidence type="ECO:0000259" key="5">
    <source>
        <dbReference type="PROSITE" id="PS50048"/>
    </source>
</evidence>
<dbReference type="OrthoDB" id="4216928at2759"/>
<dbReference type="GO" id="GO:0008270">
    <property type="term" value="F:zinc ion binding"/>
    <property type="evidence" value="ECO:0007669"/>
    <property type="project" value="InterPro"/>
</dbReference>
<dbReference type="CDD" id="cd00067">
    <property type="entry name" value="GAL4"/>
    <property type="match status" value="1"/>
</dbReference>
<evidence type="ECO:0000256" key="3">
    <source>
        <dbReference type="ARBA" id="ARBA00023163"/>
    </source>
</evidence>
<dbReference type="PANTHER" id="PTHR31069">
    <property type="entry name" value="OLEATE-ACTIVATED TRANSCRIPTION FACTOR 1-RELATED"/>
    <property type="match status" value="1"/>
</dbReference>
<keyword evidence="7" id="KW-1185">Reference proteome</keyword>
<dbReference type="SUPFAM" id="SSF57701">
    <property type="entry name" value="Zn2/Cys6 DNA-binding domain"/>
    <property type="match status" value="1"/>
</dbReference>
<dbReference type="GO" id="GO:0000981">
    <property type="term" value="F:DNA-binding transcription factor activity, RNA polymerase II-specific"/>
    <property type="evidence" value="ECO:0007669"/>
    <property type="project" value="InterPro"/>
</dbReference>
<dbReference type="VEuPathDB" id="FungiDB:JI435_009230"/>
<evidence type="ECO:0000256" key="4">
    <source>
        <dbReference type="ARBA" id="ARBA00023242"/>
    </source>
</evidence>
<keyword evidence="2" id="KW-0238">DNA-binding</keyword>
<dbReference type="PANTHER" id="PTHR31069:SF12">
    <property type="entry name" value="TRANSCRIPTION FACTOR DOMAIN-CONTAINING PROTEIN"/>
    <property type="match status" value="1"/>
</dbReference>
<gene>
    <name evidence="6" type="ORF">JI435_009230</name>
</gene>
<feature type="domain" description="Zn(2)-C6 fungal-type" evidence="5">
    <location>
        <begin position="12"/>
        <end position="42"/>
    </location>
</feature>
<protein>
    <recommendedName>
        <fullName evidence="5">Zn(2)-C6 fungal-type domain-containing protein</fullName>
    </recommendedName>
</protein>
<dbReference type="OMA" id="RSCQACV"/>
<dbReference type="Proteomes" id="UP000663193">
    <property type="component" value="Chromosome 1"/>
</dbReference>
<dbReference type="InterPro" id="IPR001138">
    <property type="entry name" value="Zn2Cys6_DnaBD"/>
</dbReference>
<sequence length="403" mass="44953">MLGYISSTRKKSCFGCVKAKRRCDLGYPFCKRCGVKGHDCKYPNASPREKSRESGAVPAEVVIRQSTPDLGHPLTSAVSSCAEPSFINISTCDASLDPLLFQTSGSSGSSSSPESFEEFTFHDDWDLVAPRHMPRAPLTRMLLPEIVVPTFLSQAQTQFITYSLQSFVSVMAYQGSTAFLHKDLYETREPEAIQDCVAISALYMSKSACNQRILANTIATKISALTHESQTWTLTQHLAAVQALIIYQIIRLYDPDLNLQHQAASQLPLLEHWTATLWKRSFAEPQTFASDYASWIFHESLRRTIMISVFVRCGYSCLTRDGLASQVPVVARLPLTKDLGAWNCSREEWEVRPVGWLGEEDNLVSYGEFGTLWSLDRDVGELDAFGRLLIAACRGKEDARLLA</sequence>
<dbReference type="KEGG" id="pno:SNOG_00923"/>
<keyword evidence="4" id="KW-0539">Nucleus</keyword>
<dbReference type="InterPro" id="IPR036864">
    <property type="entry name" value="Zn2-C6_fun-type_DNA-bd_sf"/>
</dbReference>
<dbReference type="Gene3D" id="4.10.240.10">
    <property type="entry name" value="Zn(2)-C6 fungal-type DNA-binding domain"/>
    <property type="match status" value="1"/>
</dbReference>
<proteinExistence type="predicted"/>